<evidence type="ECO:0000313" key="9">
    <source>
        <dbReference type="EMBL" id="AGA32102.1"/>
    </source>
</evidence>
<proteinExistence type="inferred from homology"/>
<dbReference type="NCBIfam" id="TIGR00608">
    <property type="entry name" value="radc"/>
    <property type="match status" value="1"/>
</dbReference>
<name>L0DSY0_THIND</name>
<evidence type="ECO:0000256" key="2">
    <source>
        <dbReference type="ARBA" id="ARBA00022670"/>
    </source>
</evidence>
<evidence type="ECO:0000256" key="1">
    <source>
        <dbReference type="ARBA" id="ARBA00010243"/>
    </source>
</evidence>
<evidence type="ECO:0000256" key="5">
    <source>
        <dbReference type="ARBA" id="ARBA00022833"/>
    </source>
</evidence>
<evidence type="ECO:0000259" key="8">
    <source>
        <dbReference type="PROSITE" id="PS50249"/>
    </source>
</evidence>
<dbReference type="PANTHER" id="PTHR30471:SF3">
    <property type="entry name" value="UPF0758 PROTEIN YEES-RELATED"/>
    <property type="match status" value="1"/>
</dbReference>
<dbReference type="PATRIC" id="fig|1255043.3.peg.396"/>
<evidence type="ECO:0000256" key="4">
    <source>
        <dbReference type="ARBA" id="ARBA00022801"/>
    </source>
</evidence>
<dbReference type="PROSITE" id="PS01302">
    <property type="entry name" value="UPF0758"/>
    <property type="match status" value="1"/>
</dbReference>
<feature type="domain" description="MPN" evidence="8">
    <location>
        <begin position="102"/>
        <end position="223"/>
    </location>
</feature>
<keyword evidence="5" id="KW-0862">Zinc</keyword>
<dbReference type="Proteomes" id="UP000010809">
    <property type="component" value="Chromosome"/>
</dbReference>
<dbReference type="InterPro" id="IPR025657">
    <property type="entry name" value="RadC_JAB"/>
</dbReference>
<dbReference type="Gene3D" id="3.40.140.10">
    <property type="entry name" value="Cytidine Deaminase, domain 2"/>
    <property type="match status" value="1"/>
</dbReference>
<dbReference type="InterPro" id="IPR037518">
    <property type="entry name" value="MPN"/>
</dbReference>
<dbReference type="Pfam" id="PF20582">
    <property type="entry name" value="UPF0758_N"/>
    <property type="match status" value="1"/>
</dbReference>
<accession>L0DSY0</accession>
<evidence type="ECO:0000313" key="10">
    <source>
        <dbReference type="Proteomes" id="UP000010809"/>
    </source>
</evidence>
<dbReference type="EMBL" id="CP003989">
    <property type="protein sequence ID" value="AGA32102.1"/>
    <property type="molecule type" value="Genomic_DNA"/>
</dbReference>
<keyword evidence="4" id="KW-0378">Hydrolase</keyword>
<dbReference type="SUPFAM" id="SSF102712">
    <property type="entry name" value="JAB1/MPN domain"/>
    <property type="match status" value="1"/>
</dbReference>
<dbReference type="RefSeq" id="WP_015257257.1">
    <property type="nucleotide sequence ID" value="NC_019902.2"/>
</dbReference>
<dbReference type="KEGG" id="tni:TVNIR_0395"/>
<dbReference type="PANTHER" id="PTHR30471">
    <property type="entry name" value="DNA REPAIR PROTEIN RADC"/>
    <property type="match status" value="1"/>
</dbReference>
<dbReference type="HOGENOM" id="CLU_073529_0_2_6"/>
<keyword evidence="10" id="KW-1185">Reference proteome</keyword>
<reference evidence="9" key="1">
    <citation type="submission" date="2015-12" db="EMBL/GenBank/DDBJ databases">
        <authorList>
            <person name="Tikhonova T.V."/>
            <person name="Pavlov A.R."/>
            <person name="Beletsky A.V."/>
            <person name="Mardanov A.V."/>
            <person name="Sorokin D.Y."/>
            <person name="Ravin N.V."/>
            <person name="Popov V.O."/>
        </authorList>
    </citation>
    <scope>NUCLEOTIDE SEQUENCE</scope>
    <source>
        <strain evidence="9">DSM 14787</strain>
    </source>
</reference>
<gene>
    <name evidence="9" type="primary">radC [C]</name>
    <name evidence="9" type="ordered locus">TVNIR_0395</name>
</gene>
<dbReference type="InterPro" id="IPR046778">
    <property type="entry name" value="UPF0758_N"/>
</dbReference>
<keyword evidence="2" id="KW-0645">Protease</keyword>
<evidence type="ECO:0000256" key="3">
    <source>
        <dbReference type="ARBA" id="ARBA00022723"/>
    </source>
</evidence>
<dbReference type="eggNOG" id="COG2003">
    <property type="taxonomic scope" value="Bacteria"/>
</dbReference>
<dbReference type="SUPFAM" id="SSF47781">
    <property type="entry name" value="RuvA domain 2-like"/>
    <property type="match status" value="1"/>
</dbReference>
<dbReference type="GO" id="GO:0008237">
    <property type="term" value="F:metallopeptidase activity"/>
    <property type="evidence" value="ECO:0007669"/>
    <property type="project" value="UniProtKB-KW"/>
</dbReference>
<dbReference type="InterPro" id="IPR001405">
    <property type="entry name" value="UPF0758"/>
</dbReference>
<dbReference type="CDD" id="cd08071">
    <property type="entry name" value="MPN_DUF2466"/>
    <property type="match status" value="1"/>
</dbReference>
<dbReference type="AlphaFoldDB" id="L0DSY0"/>
<dbReference type="GO" id="GO:0006508">
    <property type="term" value="P:proteolysis"/>
    <property type="evidence" value="ECO:0007669"/>
    <property type="project" value="UniProtKB-KW"/>
</dbReference>
<keyword evidence="6" id="KW-0482">Metalloprotease</keyword>
<dbReference type="GO" id="GO:0046872">
    <property type="term" value="F:metal ion binding"/>
    <property type="evidence" value="ECO:0007669"/>
    <property type="project" value="UniProtKB-KW"/>
</dbReference>
<dbReference type="PROSITE" id="PS50249">
    <property type="entry name" value="MPN"/>
    <property type="match status" value="1"/>
</dbReference>
<evidence type="ECO:0000256" key="7">
    <source>
        <dbReference type="RuleBase" id="RU003797"/>
    </source>
</evidence>
<organism evidence="9 10">
    <name type="scientific">Thioalkalivibrio nitratireducens (strain DSM 14787 / UNIQEM 213 / ALEN2)</name>
    <dbReference type="NCBI Taxonomy" id="1255043"/>
    <lineage>
        <taxon>Bacteria</taxon>
        <taxon>Pseudomonadati</taxon>
        <taxon>Pseudomonadota</taxon>
        <taxon>Gammaproteobacteria</taxon>
        <taxon>Chromatiales</taxon>
        <taxon>Ectothiorhodospiraceae</taxon>
        <taxon>Thioalkalivibrio</taxon>
    </lineage>
</organism>
<dbReference type="FunFam" id="3.40.140.10:FF:000032">
    <property type="entry name" value="DNA repair protein RadC"/>
    <property type="match status" value="1"/>
</dbReference>
<dbReference type="NCBIfam" id="NF000642">
    <property type="entry name" value="PRK00024.1"/>
    <property type="match status" value="1"/>
</dbReference>
<evidence type="ECO:0000256" key="6">
    <source>
        <dbReference type="ARBA" id="ARBA00023049"/>
    </source>
</evidence>
<dbReference type="Pfam" id="PF04002">
    <property type="entry name" value="RadC"/>
    <property type="match status" value="1"/>
</dbReference>
<dbReference type="InterPro" id="IPR020891">
    <property type="entry name" value="UPF0758_CS"/>
</dbReference>
<keyword evidence="3" id="KW-0479">Metal-binding</keyword>
<sequence>MAITDWPEDDRPREKLLRRGPAALSDAELLAIFLRTGVAGKSAVDLARELLTHFGGLRALLQSDQMAFCHARGLGDAKYAQLQAVLEMGRRHLAESLQRGDAITSPTATRAFLSARLRDYPFEVFACLFLDNRHRVVAFEELFRGTIDGASVHPREVVRRVLHHNAAAVILAHNHPSGVAEPSRADEAITRRLREALGLVDVRVLDHVIVADEIVSFAERGLL</sequence>
<comment type="similarity">
    <text evidence="1 7">Belongs to the UPF0758 family.</text>
</comment>
<dbReference type="InterPro" id="IPR010994">
    <property type="entry name" value="RuvA_2-like"/>
</dbReference>
<dbReference type="OrthoDB" id="9804482at2"/>
<dbReference type="STRING" id="1255043.TVNIR_0395"/>
<protein>
    <submittedName>
        <fullName evidence="9">DNA repair protein RadC</fullName>
    </submittedName>
</protein>